<evidence type="ECO:0000313" key="2">
    <source>
        <dbReference type="Proteomes" id="UP000789595"/>
    </source>
</evidence>
<gene>
    <name evidence="1" type="ORF">PECAL_2P27910</name>
</gene>
<protein>
    <submittedName>
        <fullName evidence="1">Uncharacterized protein</fullName>
    </submittedName>
</protein>
<proteinExistence type="predicted"/>
<organism evidence="1 2">
    <name type="scientific">Pelagomonas calceolata</name>
    <dbReference type="NCBI Taxonomy" id="35677"/>
    <lineage>
        <taxon>Eukaryota</taxon>
        <taxon>Sar</taxon>
        <taxon>Stramenopiles</taxon>
        <taxon>Ochrophyta</taxon>
        <taxon>Pelagophyceae</taxon>
        <taxon>Pelagomonadales</taxon>
        <taxon>Pelagomonadaceae</taxon>
        <taxon>Pelagomonas</taxon>
    </lineage>
</organism>
<comment type="caution">
    <text evidence="1">The sequence shown here is derived from an EMBL/GenBank/DDBJ whole genome shotgun (WGS) entry which is preliminary data.</text>
</comment>
<dbReference type="AlphaFoldDB" id="A0A8J2WIA8"/>
<reference evidence="1" key="1">
    <citation type="submission" date="2021-11" db="EMBL/GenBank/DDBJ databases">
        <authorList>
            <consortium name="Genoscope - CEA"/>
            <person name="William W."/>
        </authorList>
    </citation>
    <scope>NUCLEOTIDE SEQUENCE</scope>
</reference>
<sequence>MAQLLENEADTSSDASSLYDEIDPSALAQLAAGNADARTKFLALLDKCAAAERDAAAAQDAIAAMASSVAEVGTAHAPAFAIAQTASKRGAAHARTADAIAAAAAVCAAMTGDEPTLDANDADAAVDAARRRLRGRGARHEDRRVALRDAYRQRDATREAAARACHRTDAKRARAVAAAVTALQRAERAHLAERLSAVVAADDHTATARAKRRAFAATRSSAAGARRHDAALRVLDWCDARRAERRDDVAQAPPAKAAKAVEALFDASSKLVATEDDVAAASTVYGRARRDTLAAIGAHRSTPSVESPLVAECLARLFANAVDAKDARDAAQAMALAATFCAAGASTPLVEGAVFRDAARAAINRIGSDEFWDQQLLTGAESELRLTRLFEEGAWDRGQNSSDVDDAVDHVQTVLFNRLVATAHSMRLLGEEVEVVRRFADRSARLYQLPRVRRNAALETLL</sequence>
<dbReference type="EMBL" id="CAKKNE010000002">
    <property type="protein sequence ID" value="CAH0369660.1"/>
    <property type="molecule type" value="Genomic_DNA"/>
</dbReference>
<accession>A0A8J2WIA8</accession>
<name>A0A8J2WIA8_9STRA</name>
<evidence type="ECO:0000313" key="1">
    <source>
        <dbReference type="EMBL" id="CAH0369660.1"/>
    </source>
</evidence>
<dbReference type="Proteomes" id="UP000789595">
    <property type="component" value="Unassembled WGS sequence"/>
</dbReference>
<keyword evidence="2" id="KW-1185">Reference proteome</keyword>